<evidence type="ECO:0000313" key="1">
    <source>
        <dbReference type="EMBL" id="ATF09595.1"/>
    </source>
</evidence>
<protein>
    <recommendedName>
        <fullName evidence="3">Mobile element protein</fullName>
    </recommendedName>
</protein>
<dbReference type="AlphaFoldDB" id="A0A291B9B8"/>
<dbReference type="EMBL" id="CP020660">
    <property type="protein sequence ID" value="ATF09595.1"/>
    <property type="molecule type" value="Genomic_DNA"/>
</dbReference>
<reference evidence="2" key="1">
    <citation type="submission" date="2017-04" db="EMBL/GenBank/DDBJ databases">
        <title>Genome evolution of the luminous symbionts of deep sea anglerfish.</title>
        <authorList>
            <person name="Hendry T.A."/>
        </authorList>
    </citation>
    <scope>NUCLEOTIDE SEQUENCE [LARGE SCALE GENOMIC DNA]</scope>
</reference>
<sequence>MVSLAQVTLRVDINTYEIIAVELSVSSLISGEVQPNLLQQPFSKINEILTNGAYDTR</sequence>
<gene>
    <name evidence="1" type="ORF">BTN50_1097</name>
</gene>
<evidence type="ECO:0000313" key="2">
    <source>
        <dbReference type="Proteomes" id="UP000218160"/>
    </source>
</evidence>
<name>A0A291B9B8_9GAMM</name>
<proteinExistence type="predicted"/>
<accession>A0A291B9B8</accession>
<keyword evidence="2" id="KW-1185">Reference proteome</keyword>
<evidence type="ECO:0008006" key="3">
    <source>
        <dbReference type="Google" id="ProtNLM"/>
    </source>
</evidence>
<dbReference type="KEGG" id="elux:BTN50_1097"/>
<dbReference type="Proteomes" id="UP000218160">
    <property type="component" value="Chromosome 1"/>
</dbReference>
<organism evidence="1 2">
    <name type="scientific">Candidatus Enterovibrio altilux</name>
    <dbReference type="NCBI Taxonomy" id="1927128"/>
    <lineage>
        <taxon>Bacteria</taxon>
        <taxon>Pseudomonadati</taxon>
        <taxon>Pseudomonadota</taxon>
        <taxon>Gammaproteobacteria</taxon>
        <taxon>Vibrionales</taxon>
        <taxon>Vibrionaceae</taxon>
        <taxon>Enterovibrio</taxon>
    </lineage>
</organism>